<feature type="compositionally biased region" description="Low complexity" evidence="1">
    <location>
        <begin position="249"/>
        <end position="262"/>
    </location>
</feature>
<comment type="caution">
    <text evidence="3">The sequence shown here is derived from an EMBL/GenBank/DDBJ whole genome shotgun (WGS) entry which is preliminary data.</text>
</comment>
<feature type="compositionally biased region" description="Basic and acidic residues" evidence="1">
    <location>
        <begin position="413"/>
        <end position="431"/>
    </location>
</feature>
<proteinExistence type="predicted"/>
<sequence length="530" mass="57881">GNCLRRKTTDVCLWRFSVVSKIRCRMSRDGYLSASKRETNSGENSAGSSYLLPASLSLWTLPRRLKTLFLAPETVASQLDLLLRDRSHNPPRIASVSEKTTTGLNFFQTADPDSPHFSFDNQTSSTPAESQLCSLSFSFFFFSRFLVLFRALSFFSLFFGCVGVMLLRVFLSTAIFFSLCVSVKTIFFWAFSARLLATGKATSLFYLFDEERRLHFDRLQLVSGIRRRRRHCLSDRPPVVVAQRRAAKRGVSSKSSASSPGVNTVSSDSTVHPVKPRGASRSSLQSFRLSFMSQKRAKTDAMETPPDSGQPTHPQRHIASPSSPSSPSPSSSSSSSPPVEGRLRSDASAGSLPACMAGLSSQVAPFVSFPSLQRQQTEQLVKSLDFHVYLWGLNDKGQILNGAFGVSSPATPADKDADRERRETESGRESEGTCSVPLTSGPSRVTKLQHKTIAGMSCSAANTFIWDFHDLLWAGGSTEIGLELLGMDLDDEGRDEGVVPRASLCETLGDVKMVAASRTHAVAVLENGGK</sequence>
<dbReference type="SUPFAM" id="SSF50985">
    <property type="entry name" value="RCC1/BLIP-II"/>
    <property type="match status" value="1"/>
</dbReference>
<feature type="compositionally biased region" description="Low complexity" evidence="1">
    <location>
        <begin position="280"/>
        <end position="294"/>
    </location>
</feature>
<accession>A0A086KTY4</accession>
<feature type="transmembrane region" description="Helical" evidence="2">
    <location>
        <begin position="145"/>
        <end position="167"/>
    </location>
</feature>
<keyword evidence="2" id="KW-1133">Transmembrane helix</keyword>
<evidence type="ECO:0000313" key="3">
    <source>
        <dbReference type="EMBL" id="KFG47852.1"/>
    </source>
</evidence>
<dbReference type="OrthoDB" id="10502099at2759"/>
<dbReference type="Gene3D" id="2.130.10.30">
    <property type="entry name" value="Regulator of chromosome condensation 1/beta-lactamase-inhibitor protein II"/>
    <property type="match status" value="1"/>
</dbReference>
<feature type="region of interest" description="Disordered" evidence="1">
    <location>
        <begin position="405"/>
        <end position="436"/>
    </location>
</feature>
<feature type="compositionally biased region" description="Low complexity" evidence="1">
    <location>
        <begin position="320"/>
        <end position="338"/>
    </location>
</feature>
<gene>
    <name evidence="3" type="ORF">TGFOU_222440</name>
</gene>
<reference evidence="3 4" key="1">
    <citation type="submission" date="2014-07" db="EMBL/GenBank/DDBJ databases">
        <authorList>
            <person name="Sibley D."/>
            <person name="Venepally P."/>
            <person name="Karamycheva S."/>
            <person name="Hadjithomas M."/>
            <person name="Khan A."/>
            <person name="Brunk B."/>
            <person name="Roos D."/>
            <person name="Caler E."/>
            <person name="Lorenzi H."/>
        </authorList>
    </citation>
    <scope>NUCLEOTIDE SEQUENCE [LARGE SCALE GENOMIC DNA]</scope>
    <source>
        <strain evidence="3 4">FOU</strain>
    </source>
</reference>
<dbReference type="InterPro" id="IPR009091">
    <property type="entry name" value="RCC1/BLIP-II"/>
</dbReference>
<evidence type="ECO:0000313" key="4">
    <source>
        <dbReference type="Proteomes" id="UP000028838"/>
    </source>
</evidence>
<organism evidence="3 4">
    <name type="scientific">Toxoplasma gondii FOU</name>
    <dbReference type="NCBI Taxonomy" id="943167"/>
    <lineage>
        <taxon>Eukaryota</taxon>
        <taxon>Sar</taxon>
        <taxon>Alveolata</taxon>
        <taxon>Apicomplexa</taxon>
        <taxon>Conoidasida</taxon>
        <taxon>Coccidia</taxon>
        <taxon>Eucoccidiorida</taxon>
        <taxon>Eimeriorina</taxon>
        <taxon>Sarcocystidae</taxon>
        <taxon>Toxoplasma</taxon>
    </lineage>
</organism>
<feature type="transmembrane region" description="Helical" evidence="2">
    <location>
        <begin position="173"/>
        <end position="191"/>
    </location>
</feature>
<keyword evidence="2" id="KW-0472">Membrane</keyword>
<protein>
    <submittedName>
        <fullName evidence="3">Putative transmembrane protein</fullName>
    </submittedName>
</protein>
<evidence type="ECO:0000256" key="1">
    <source>
        <dbReference type="SAM" id="MobiDB-lite"/>
    </source>
</evidence>
<feature type="region of interest" description="Disordered" evidence="1">
    <location>
        <begin position="243"/>
        <end position="348"/>
    </location>
</feature>
<dbReference type="Proteomes" id="UP000028838">
    <property type="component" value="Unassembled WGS sequence"/>
</dbReference>
<keyword evidence="2 3" id="KW-0812">Transmembrane</keyword>
<feature type="non-terminal residue" evidence="3">
    <location>
        <position position="1"/>
    </location>
</feature>
<dbReference type="AlphaFoldDB" id="A0A086KTY4"/>
<name>A0A086KTY4_TOXGO</name>
<dbReference type="VEuPathDB" id="ToxoDB:TGFOU_222440"/>
<evidence type="ECO:0000256" key="2">
    <source>
        <dbReference type="SAM" id="Phobius"/>
    </source>
</evidence>
<dbReference type="EMBL" id="AEYH02001707">
    <property type="protein sequence ID" value="KFG47852.1"/>
    <property type="molecule type" value="Genomic_DNA"/>
</dbReference>